<keyword evidence="4" id="KW-1185">Reference proteome</keyword>
<name>A0ABT7FJG5_9RHOB</name>
<sequence>MASSHMLEAPRQRHRRGKQHPRPYQVSEFVRAYLAALGATLLPAAVYPVLLIPAGLIAGAVLTRCVTARVVSWQLANNLDEVYRAKVKMMVTRPLSVPVLIFKVVITRVL</sequence>
<protein>
    <submittedName>
        <fullName evidence="3">Uncharacterized protein</fullName>
    </submittedName>
</protein>
<comment type="caution">
    <text evidence="3">The sequence shown here is derived from an EMBL/GenBank/DDBJ whole genome shotgun (WGS) entry which is preliminary data.</text>
</comment>
<accession>A0ABT7FJG5</accession>
<keyword evidence="2" id="KW-1133">Transmembrane helix</keyword>
<feature type="region of interest" description="Disordered" evidence="1">
    <location>
        <begin position="1"/>
        <end position="23"/>
    </location>
</feature>
<evidence type="ECO:0000313" key="4">
    <source>
        <dbReference type="Proteomes" id="UP001227126"/>
    </source>
</evidence>
<proteinExistence type="predicted"/>
<evidence type="ECO:0000256" key="2">
    <source>
        <dbReference type="SAM" id="Phobius"/>
    </source>
</evidence>
<organism evidence="3 4">
    <name type="scientific">Sedimentitalea xiamensis</name>
    <dbReference type="NCBI Taxonomy" id="3050037"/>
    <lineage>
        <taxon>Bacteria</taxon>
        <taxon>Pseudomonadati</taxon>
        <taxon>Pseudomonadota</taxon>
        <taxon>Alphaproteobacteria</taxon>
        <taxon>Rhodobacterales</taxon>
        <taxon>Paracoccaceae</taxon>
        <taxon>Sedimentitalea</taxon>
    </lineage>
</organism>
<gene>
    <name evidence="3" type="ORF">QO034_19575</name>
</gene>
<evidence type="ECO:0000313" key="3">
    <source>
        <dbReference type="EMBL" id="MDK3075286.1"/>
    </source>
</evidence>
<dbReference type="EMBL" id="JASNJE010000034">
    <property type="protein sequence ID" value="MDK3075286.1"/>
    <property type="molecule type" value="Genomic_DNA"/>
</dbReference>
<feature type="compositionally biased region" description="Basic residues" evidence="1">
    <location>
        <begin position="12"/>
        <end position="21"/>
    </location>
</feature>
<dbReference type="Proteomes" id="UP001227126">
    <property type="component" value="Unassembled WGS sequence"/>
</dbReference>
<dbReference type="RefSeq" id="WP_284487254.1">
    <property type="nucleotide sequence ID" value="NZ_JASNJE010000034.1"/>
</dbReference>
<evidence type="ECO:0000256" key="1">
    <source>
        <dbReference type="SAM" id="MobiDB-lite"/>
    </source>
</evidence>
<keyword evidence="2" id="KW-0472">Membrane</keyword>
<keyword evidence="2" id="KW-0812">Transmembrane</keyword>
<feature type="transmembrane region" description="Helical" evidence="2">
    <location>
        <begin position="32"/>
        <end position="62"/>
    </location>
</feature>
<reference evidence="3 4" key="1">
    <citation type="submission" date="2023-05" db="EMBL/GenBank/DDBJ databases">
        <title>Sedimentitalea sp. nov. JM2-8.</title>
        <authorList>
            <person name="Huang J."/>
        </authorList>
    </citation>
    <scope>NUCLEOTIDE SEQUENCE [LARGE SCALE GENOMIC DNA]</scope>
    <source>
        <strain evidence="3 4">JM2-8</strain>
    </source>
</reference>